<organism evidence="1 2">
    <name type="scientific">Pseudomonas mosselii</name>
    <dbReference type="NCBI Taxonomy" id="78327"/>
    <lineage>
        <taxon>Bacteria</taxon>
        <taxon>Pseudomonadati</taxon>
        <taxon>Pseudomonadota</taxon>
        <taxon>Gammaproteobacteria</taxon>
        <taxon>Pseudomonadales</taxon>
        <taxon>Pseudomonadaceae</taxon>
        <taxon>Pseudomonas</taxon>
    </lineage>
</organism>
<accession>A0A7W2JZ59</accession>
<sequence>MYYQPTLNDVCHMLALIDTIPRPYGDNEGDPINGMTVYPDLCADHQTLVDDTLEILHIYTRSGGEPNNRAITYLRRRGFDAALDFDQYDPYRIVGYVRTDNWTISLSDAPSFSPFTW</sequence>
<evidence type="ECO:0000313" key="1">
    <source>
        <dbReference type="EMBL" id="MBA6067802.1"/>
    </source>
</evidence>
<dbReference type="Proteomes" id="UP000541770">
    <property type="component" value="Unassembled WGS sequence"/>
</dbReference>
<evidence type="ECO:0000313" key="2">
    <source>
        <dbReference type="Proteomes" id="UP000541770"/>
    </source>
</evidence>
<proteinExistence type="predicted"/>
<dbReference type="RefSeq" id="WP_182324572.1">
    <property type="nucleotide sequence ID" value="NZ_JACGDE010000021.1"/>
</dbReference>
<comment type="caution">
    <text evidence="1">The sequence shown here is derived from an EMBL/GenBank/DDBJ whole genome shotgun (WGS) entry which is preliminary data.</text>
</comment>
<name>A0A7W2JZ59_9PSED</name>
<reference evidence="1 2" key="1">
    <citation type="submission" date="2020-07" db="EMBL/GenBank/DDBJ databases">
        <title>Diversity of carbapenemase encoding genes among Pseudomonas putida group clinical isolates in a tertiary Brazilian hospital.</title>
        <authorList>
            <person name="Alberto-Lei F."/>
            <person name="Nodari C.S."/>
            <person name="Streling A.P."/>
            <person name="Paulino J.T."/>
            <person name="Bessa-Neto F.O."/>
            <person name="Cayo R."/>
            <person name="Gales A.C."/>
        </authorList>
    </citation>
    <scope>NUCLEOTIDE SEQUENCE [LARGE SCALE GENOMIC DNA]</scope>
    <source>
        <strain evidence="1 2">14802</strain>
    </source>
</reference>
<gene>
    <name evidence="1" type="ORF">H4C75_23995</name>
</gene>
<protein>
    <submittedName>
        <fullName evidence="1">Uncharacterized protein</fullName>
    </submittedName>
</protein>
<dbReference type="EMBL" id="JACGDE010000021">
    <property type="protein sequence ID" value="MBA6067802.1"/>
    <property type="molecule type" value="Genomic_DNA"/>
</dbReference>
<dbReference type="AlphaFoldDB" id="A0A7W2JZ59"/>